<evidence type="ECO:0000259" key="3">
    <source>
        <dbReference type="PROSITE" id="PS51387"/>
    </source>
</evidence>
<feature type="domain" description="FAD-binding PCMH-type" evidence="3">
    <location>
        <begin position="41"/>
        <end position="206"/>
    </location>
</feature>
<dbReference type="GO" id="GO:0003885">
    <property type="term" value="F:D-arabinono-1,4-lactone oxidase activity"/>
    <property type="evidence" value="ECO:0007669"/>
    <property type="project" value="InterPro"/>
</dbReference>
<dbReference type="PANTHER" id="PTHR43762:SF1">
    <property type="entry name" value="D-ARABINONO-1,4-LACTONE OXIDASE"/>
    <property type="match status" value="1"/>
</dbReference>
<dbReference type="Pfam" id="PF01565">
    <property type="entry name" value="FAD_binding_4"/>
    <property type="match status" value="1"/>
</dbReference>
<evidence type="ECO:0000313" key="4">
    <source>
        <dbReference type="EMBL" id="MBB5065936.1"/>
    </source>
</evidence>
<dbReference type="Gene3D" id="3.30.465.10">
    <property type="match status" value="1"/>
</dbReference>
<dbReference type="InterPro" id="IPR016167">
    <property type="entry name" value="FAD-bd_PCMH_sub1"/>
</dbReference>
<dbReference type="InterPro" id="IPR016166">
    <property type="entry name" value="FAD-bd_PCMH"/>
</dbReference>
<proteinExistence type="predicted"/>
<accession>A0A7W7ZVE0</accession>
<dbReference type="Gene3D" id="3.30.70.2530">
    <property type="match status" value="1"/>
</dbReference>
<dbReference type="GO" id="GO:0016020">
    <property type="term" value="C:membrane"/>
    <property type="evidence" value="ECO:0007669"/>
    <property type="project" value="InterPro"/>
</dbReference>
<dbReference type="InterPro" id="IPR036318">
    <property type="entry name" value="FAD-bd_PCMH-like_sf"/>
</dbReference>
<dbReference type="Pfam" id="PF04030">
    <property type="entry name" value="ALO"/>
    <property type="match status" value="1"/>
</dbReference>
<gene>
    <name evidence="4" type="ORF">HDF15_004306</name>
</gene>
<dbReference type="SUPFAM" id="SSF56176">
    <property type="entry name" value="FAD-binding/transporter-associated domain-like"/>
    <property type="match status" value="1"/>
</dbReference>
<dbReference type="PIRSF" id="PIRSF000136">
    <property type="entry name" value="LGO_GLO"/>
    <property type="match status" value="1"/>
</dbReference>
<dbReference type="EC" id="1.1.3.41" evidence="4"/>
<evidence type="ECO:0000256" key="2">
    <source>
        <dbReference type="ARBA" id="ARBA00023002"/>
    </source>
</evidence>
<organism evidence="4 5">
    <name type="scientific">Granulicella mallensis</name>
    <dbReference type="NCBI Taxonomy" id="940614"/>
    <lineage>
        <taxon>Bacteria</taxon>
        <taxon>Pseudomonadati</taxon>
        <taxon>Acidobacteriota</taxon>
        <taxon>Terriglobia</taxon>
        <taxon>Terriglobales</taxon>
        <taxon>Acidobacteriaceae</taxon>
        <taxon>Granulicella</taxon>
    </lineage>
</organism>
<dbReference type="GO" id="GO:0080049">
    <property type="term" value="F:L-gulono-1,4-lactone dehydrogenase activity"/>
    <property type="evidence" value="ECO:0007669"/>
    <property type="project" value="TreeGrafter"/>
</dbReference>
<comment type="caution">
    <text evidence="4">The sequence shown here is derived from an EMBL/GenBank/DDBJ whole genome shotgun (WGS) entry which is preliminary data.</text>
</comment>
<keyword evidence="1" id="KW-0274">FAD</keyword>
<dbReference type="GO" id="GO:0050582">
    <property type="term" value="F:xylitol oxidase activity"/>
    <property type="evidence" value="ECO:0007669"/>
    <property type="project" value="UniProtKB-EC"/>
</dbReference>
<evidence type="ECO:0000313" key="5">
    <source>
        <dbReference type="Proteomes" id="UP000584867"/>
    </source>
</evidence>
<dbReference type="Gene3D" id="3.30.43.10">
    <property type="entry name" value="Uridine Diphospho-n-acetylenolpyruvylglucosamine Reductase, domain 2"/>
    <property type="match status" value="1"/>
</dbReference>
<dbReference type="PANTHER" id="PTHR43762">
    <property type="entry name" value="L-GULONOLACTONE OXIDASE"/>
    <property type="match status" value="1"/>
</dbReference>
<keyword evidence="1" id="KW-0285">Flavoprotein</keyword>
<dbReference type="Proteomes" id="UP000584867">
    <property type="component" value="Unassembled WGS sequence"/>
</dbReference>
<name>A0A7W7ZVE0_9BACT</name>
<dbReference type="GO" id="GO:0071949">
    <property type="term" value="F:FAD binding"/>
    <property type="evidence" value="ECO:0007669"/>
    <property type="project" value="InterPro"/>
</dbReference>
<sequence length="450" mass="49031">MDKRDFLKGSVTTAAALMMGLNEGQAFADDSVPRTNWSGNYHYSTNKVLQPATVAETQDAVRSVAGVRALGTRHSFNGIADSPIAQISTLKLKDVSLDAKASTVTVGAGIRYGDLAVLLDAKGFALHNLASLPHISVGGACATATHGSGMGNGNLATAVKAVEFVAADGSVHTLSRDRDGDRFAGSVVGLGALGVVTHLTLQIQPRFDMTQVVYRDLPFSELEHHLPEIMGAGYSVSLFTDWQNGRAGEVWIKRRVDQGGASAPPARFFNATLATTKLHPILGHPAEACTDQLNTVGPWYERLPHFKLNFTPSSGQELQTEFFVPFDRGYEAIRAVETLRDVITPHLYITELRAIAADDLWMSMAYQRPSLAIHFTWKLETDAVLKLLPQIEARLAPFGARPHWAKVFTMKSSHVAPLYPRLKDFLVLARSFDPKGKFQNAFLQDHVDIA</sequence>
<dbReference type="AlphaFoldDB" id="A0A7W7ZVE0"/>
<dbReference type="InterPro" id="IPR010031">
    <property type="entry name" value="FAD_lactone_oxidase-like"/>
</dbReference>
<dbReference type="Gene3D" id="1.10.45.10">
    <property type="entry name" value="Vanillyl-alcohol Oxidase, Chain A, domain 4"/>
    <property type="match status" value="1"/>
</dbReference>
<reference evidence="4 5" key="1">
    <citation type="submission" date="2020-08" db="EMBL/GenBank/DDBJ databases">
        <title>Genomic Encyclopedia of Type Strains, Phase IV (KMG-V): Genome sequencing to study the core and pangenomes of soil and plant-associated prokaryotes.</title>
        <authorList>
            <person name="Whitman W."/>
        </authorList>
    </citation>
    <scope>NUCLEOTIDE SEQUENCE [LARGE SCALE GENOMIC DNA]</scope>
    <source>
        <strain evidence="4 5">X5P3</strain>
    </source>
</reference>
<dbReference type="RefSeq" id="WP_184259053.1">
    <property type="nucleotide sequence ID" value="NZ_JACHIO010000021.1"/>
</dbReference>
<dbReference type="InterPro" id="IPR007173">
    <property type="entry name" value="ALO_C"/>
</dbReference>
<dbReference type="InterPro" id="IPR016171">
    <property type="entry name" value="Vanillyl_alc_oxidase_C-sub2"/>
</dbReference>
<dbReference type="EMBL" id="JACHIO010000021">
    <property type="protein sequence ID" value="MBB5065936.1"/>
    <property type="molecule type" value="Genomic_DNA"/>
</dbReference>
<dbReference type="Gene3D" id="3.30.70.2520">
    <property type="match status" value="1"/>
</dbReference>
<dbReference type="InterPro" id="IPR006094">
    <property type="entry name" value="Oxid_FAD_bind_N"/>
</dbReference>
<protein>
    <submittedName>
        <fullName evidence="4">Xylitol oxidase</fullName>
        <ecNumber evidence="4">1.1.3.41</ecNumber>
    </submittedName>
</protein>
<dbReference type="PROSITE" id="PS51387">
    <property type="entry name" value="FAD_PCMH"/>
    <property type="match status" value="1"/>
</dbReference>
<keyword evidence="2 4" id="KW-0560">Oxidoreductase</keyword>
<evidence type="ECO:0000256" key="1">
    <source>
        <dbReference type="ARBA" id="ARBA00022827"/>
    </source>
</evidence>
<dbReference type="InterPro" id="IPR016169">
    <property type="entry name" value="FAD-bd_PCMH_sub2"/>
</dbReference>